<feature type="site" description="Stabilizes the phosphoryl group" evidence="16">
    <location>
        <position position="101"/>
    </location>
</feature>
<dbReference type="AlphaFoldDB" id="A0A0K6HT12"/>
<dbReference type="GO" id="GO:0005975">
    <property type="term" value="P:carbohydrate metabolic process"/>
    <property type="evidence" value="ECO:0007669"/>
    <property type="project" value="InterPro"/>
</dbReference>
<evidence type="ECO:0000256" key="6">
    <source>
        <dbReference type="ARBA" id="ARBA00011245"/>
    </source>
</evidence>
<dbReference type="GO" id="GO:0046872">
    <property type="term" value="F:metal ion binding"/>
    <property type="evidence" value="ECO:0007669"/>
    <property type="project" value="UniProtKB-KW"/>
</dbReference>
<dbReference type="InterPro" id="IPR004446">
    <property type="entry name" value="Heptose_bisP_phosphatase"/>
</dbReference>
<feature type="site" description="Stabilizes the phosphoryl group" evidence="16">
    <location>
        <position position="50"/>
    </location>
</feature>
<dbReference type="SUPFAM" id="SSF56784">
    <property type="entry name" value="HAD-like"/>
    <property type="match status" value="1"/>
</dbReference>
<dbReference type="RefSeq" id="WP_055449428.1">
    <property type="nucleotide sequence ID" value="NZ_CYHF01000001.1"/>
</dbReference>
<evidence type="ECO:0000256" key="14">
    <source>
        <dbReference type="PIRNR" id="PIRNR004682"/>
    </source>
</evidence>
<evidence type="ECO:0000256" key="1">
    <source>
        <dbReference type="ARBA" id="ARBA00001226"/>
    </source>
</evidence>
<evidence type="ECO:0000256" key="12">
    <source>
        <dbReference type="ARBA" id="ARBA00023277"/>
    </source>
</evidence>
<comment type="subunit">
    <text evidence="6">Monomer.</text>
</comment>
<keyword evidence="7 14" id="KW-0963">Cytoplasm</keyword>
<keyword evidence="8 17" id="KW-0479">Metal-binding</keyword>
<evidence type="ECO:0000313" key="18">
    <source>
        <dbReference type="EMBL" id="CUA94034.1"/>
    </source>
</evidence>
<dbReference type="InterPro" id="IPR006549">
    <property type="entry name" value="HAD-SF_hydro_IIIA"/>
</dbReference>
<dbReference type="InterPro" id="IPR036412">
    <property type="entry name" value="HAD-like_sf"/>
</dbReference>
<dbReference type="CDD" id="cd07503">
    <property type="entry name" value="HAD_HisB-N"/>
    <property type="match status" value="1"/>
</dbReference>
<evidence type="ECO:0000256" key="16">
    <source>
        <dbReference type="PIRSR" id="PIRSR004682-3"/>
    </source>
</evidence>
<comment type="similarity">
    <text evidence="13 14">Belongs to the gmhB family.</text>
</comment>
<dbReference type="PANTHER" id="PTHR42891:SF1">
    <property type="entry name" value="D-GLYCERO-BETA-D-MANNO-HEPTOSE-1,7-BISPHOSPHATE 7-PHOSPHATASE"/>
    <property type="match status" value="1"/>
</dbReference>
<dbReference type="GO" id="GO:0005737">
    <property type="term" value="C:cytoplasm"/>
    <property type="evidence" value="ECO:0007669"/>
    <property type="project" value="UniProtKB-SubCell"/>
</dbReference>
<dbReference type="InterPro" id="IPR006543">
    <property type="entry name" value="Histidinol-phos"/>
</dbReference>
<feature type="binding site" evidence="17">
    <location>
        <position position="9"/>
    </location>
    <ligand>
        <name>Mg(2+)</name>
        <dbReference type="ChEBI" id="CHEBI:18420"/>
    </ligand>
</feature>
<evidence type="ECO:0000313" key="19">
    <source>
        <dbReference type="Proteomes" id="UP000183649"/>
    </source>
</evidence>
<keyword evidence="19" id="KW-1185">Reference proteome</keyword>
<dbReference type="PIRSF" id="PIRSF004682">
    <property type="entry name" value="GmhB"/>
    <property type="match status" value="1"/>
</dbReference>
<gene>
    <name evidence="18" type="ORF">Ga0061069_101510</name>
</gene>
<dbReference type="Pfam" id="PF13242">
    <property type="entry name" value="Hydrolase_like"/>
    <property type="match status" value="1"/>
</dbReference>
<comment type="pathway">
    <text evidence="5">Nucleotide-sugar biosynthesis; ADP-L-glycero-beta-D-manno-heptose biosynthesis; ADP-L-glycero-beta-D-manno-heptose from D-glycero-beta-D-manno-heptose 7-phosphate: step 2/4.</text>
</comment>
<evidence type="ECO:0000256" key="2">
    <source>
        <dbReference type="ARBA" id="ARBA00001946"/>
    </source>
</evidence>
<evidence type="ECO:0000256" key="9">
    <source>
        <dbReference type="ARBA" id="ARBA00022801"/>
    </source>
</evidence>
<evidence type="ECO:0000256" key="15">
    <source>
        <dbReference type="PIRSR" id="PIRSR004682-1"/>
    </source>
</evidence>
<keyword evidence="12 14" id="KW-0119">Carbohydrate metabolism</keyword>
<reference evidence="19" key="1">
    <citation type="submission" date="2015-08" db="EMBL/GenBank/DDBJ databases">
        <authorList>
            <person name="Varghese N."/>
        </authorList>
    </citation>
    <scope>NUCLEOTIDE SEQUENCE [LARGE SCALE GENOMIC DNA]</scope>
    <source>
        <strain evidence="19">DSM 18181</strain>
    </source>
</reference>
<evidence type="ECO:0000256" key="5">
    <source>
        <dbReference type="ARBA" id="ARBA00004708"/>
    </source>
</evidence>
<sequence length="186" mass="20269">MKLLILDRDGVINHDSDDFIKSPDEWVPIPGSLEAIAQLNHEGWHVVVASNQSGIGRGLFDMNTLNAIHRKMLKALAAVGGRIDAIFFCPHAPEDHCSCRKPKPGLFQDIARRYELENLEGVPAVGDSVRDLQAAQPLGCSLHLVRTGKGERIADLGNLPVGTRVHDDLAAFATWLLQVKASPDKA</sequence>
<evidence type="ECO:0000256" key="8">
    <source>
        <dbReference type="ARBA" id="ARBA00022723"/>
    </source>
</evidence>
<dbReference type="EMBL" id="CYHF01000001">
    <property type="protein sequence ID" value="CUA94034.1"/>
    <property type="molecule type" value="Genomic_DNA"/>
</dbReference>
<name>A0A0K6HT12_9BURK</name>
<accession>A0A0K6HT12</accession>
<dbReference type="NCBIfam" id="TIGR01656">
    <property type="entry name" value="Histidinol-ppas"/>
    <property type="match status" value="1"/>
</dbReference>
<feature type="binding site" evidence="17">
    <location>
        <position position="97"/>
    </location>
    <ligand>
        <name>Zn(2+)</name>
        <dbReference type="ChEBI" id="CHEBI:29105"/>
    </ligand>
</feature>
<evidence type="ECO:0000256" key="13">
    <source>
        <dbReference type="ARBA" id="ARBA00061616"/>
    </source>
</evidence>
<dbReference type="Gene3D" id="3.40.50.1000">
    <property type="entry name" value="HAD superfamily/HAD-like"/>
    <property type="match status" value="1"/>
</dbReference>
<comment type="catalytic activity">
    <reaction evidence="1">
        <text>D-glycero-beta-D-manno-heptose 1,7-bisphosphate + H2O = D-glycero-beta-D-manno-heptose 1-phosphate + phosphate</text>
        <dbReference type="Rhea" id="RHEA:28518"/>
        <dbReference type="ChEBI" id="CHEBI:15377"/>
        <dbReference type="ChEBI" id="CHEBI:43474"/>
        <dbReference type="ChEBI" id="CHEBI:60208"/>
        <dbReference type="ChEBI" id="CHEBI:61593"/>
        <dbReference type="EC" id="3.1.3.82"/>
    </reaction>
</comment>
<feature type="binding site" evidence="17">
    <location>
        <position position="91"/>
    </location>
    <ligand>
        <name>Zn(2+)</name>
        <dbReference type="ChEBI" id="CHEBI:29105"/>
    </ligand>
</feature>
<dbReference type="EC" id="3.1.3.-" evidence="14"/>
<protein>
    <recommendedName>
        <fullName evidence="14">D,D-heptose 1,7-bisphosphate phosphatase</fullName>
        <ecNumber evidence="14">3.1.3.-</ecNumber>
    </recommendedName>
</protein>
<dbReference type="InterPro" id="IPR023214">
    <property type="entry name" value="HAD_sf"/>
</dbReference>
<feature type="active site" description="Nucleophile" evidence="15">
    <location>
        <position position="7"/>
    </location>
</feature>
<keyword evidence="11 17" id="KW-0460">Magnesium</keyword>
<comment type="cofactor">
    <cofactor evidence="2 17">
        <name>Mg(2+)</name>
        <dbReference type="ChEBI" id="CHEBI:18420"/>
    </cofactor>
</comment>
<evidence type="ECO:0000256" key="7">
    <source>
        <dbReference type="ARBA" id="ARBA00022490"/>
    </source>
</evidence>
<proteinExistence type="inferred from homology"/>
<keyword evidence="9 14" id="KW-0378">Hydrolase</keyword>
<dbReference type="Proteomes" id="UP000183649">
    <property type="component" value="Unassembled WGS sequence"/>
</dbReference>
<feature type="binding site" evidence="17">
    <location>
        <position position="7"/>
    </location>
    <ligand>
        <name>Mg(2+)</name>
        <dbReference type="ChEBI" id="CHEBI:18420"/>
    </ligand>
</feature>
<dbReference type="OrthoDB" id="9781367at2"/>
<comment type="cofactor">
    <cofactor evidence="3 17">
        <name>Zn(2+)</name>
        <dbReference type="ChEBI" id="CHEBI:29105"/>
    </cofactor>
</comment>
<feature type="binding site" evidence="17">
    <location>
        <position position="89"/>
    </location>
    <ligand>
        <name>Zn(2+)</name>
        <dbReference type="ChEBI" id="CHEBI:29105"/>
    </ligand>
</feature>
<evidence type="ECO:0000256" key="3">
    <source>
        <dbReference type="ARBA" id="ARBA00001947"/>
    </source>
</evidence>
<dbReference type="STRING" id="339866.GCA_001418255_00507"/>
<evidence type="ECO:0000256" key="11">
    <source>
        <dbReference type="ARBA" id="ARBA00022842"/>
    </source>
</evidence>
<dbReference type="GO" id="GO:0034200">
    <property type="term" value="F:D-glycero-beta-D-manno-heptose 1,7-bisphosphate 7-phosphatase activity"/>
    <property type="evidence" value="ECO:0007669"/>
    <property type="project" value="UniProtKB-EC"/>
</dbReference>
<evidence type="ECO:0000256" key="17">
    <source>
        <dbReference type="PIRSR" id="PIRSR004682-4"/>
    </source>
</evidence>
<dbReference type="NCBIfam" id="TIGR01662">
    <property type="entry name" value="HAD-SF-IIIA"/>
    <property type="match status" value="1"/>
</dbReference>
<comment type="subcellular location">
    <subcellularLocation>
        <location evidence="4 14">Cytoplasm</location>
    </subcellularLocation>
</comment>
<feature type="site" description="Contributes to substrate recognition" evidence="16">
    <location>
        <position position="100"/>
    </location>
</feature>
<feature type="active site" description="Proton donor" evidence="15">
    <location>
        <position position="9"/>
    </location>
</feature>
<feature type="binding site" evidence="17">
    <location>
        <position position="99"/>
    </location>
    <ligand>
        <name>Zn(2+)</name>
        <dbReference type="ChEBI" id="CHEBI:29105"/>
    </ligand>
</feature>
<dbReference type="NCBIfam" id="NF006506">
    <property type="entry name" value="PRK08942.1"/>
    <property type="match status" value="1"/>
</dbReference>
<dbReference type="FunFam" id="3.40.50.1000:FF:000168">
    <property type="entry name" value="D,D-heptose 1,7-bisphosphate phosphatase"/>
    <property type="match status" value="1"/>
</dbReference>
<feature type="binding site" evidence="17">
    <location>
        <position position="127"/>
    </location>
    <ligand>
        <name>Mg(2+)</name>
        <dbReference type="ChEBI" id="CHEBI:18420"/>
    </ligand>
</feature>
<dbReference type="PANTHER" id="PTHR42891">
    <property type="entry name" value="D-GLYCERO-BETA-D-MANNO-HEPTOSE-1,7-BISPHOSPHATE 7-PHOSPHATASE"/>
    <property type="match status" value="1"/>
</dbReference>
<evidence type="ECO:0000256" key="4">
    <source>
        <dbReference type="ARBA" id="ARBA00004496"/>
    </source>
</evidence>
<evidence type="ECO:0000256" key="10">
    <source>
        <dbReference type="ARBA" id="ARBA00022833"/>
    </source>
</evidence>
<keyword evidence="10 17" id="KW-0862">Zinc</keyword>
<organism evidence="18 19">
    <name type="scientific">Thiomonas bhubaneswarensis</name>
    <dbReference type="NCBI Taxonomy" id="339866"/>
    <lineage>
        <taxon>Bacteria</taxon>
        <taxon>Pseudomonadati</taxon>
        <taxon>Pseudomonadota</taxon>
        <taxon>Betaproteobacteria</taxon>
        <taxon>Burkholderiales</taxon>
        <taxon>Thiomonas</taxon>
    </lineage>
</organism>